<gene>
    <name evidence="3" type="ORF">GCM10009850_109690</name>
</gene>
<evidence type="ECO:0000313" key="3">
    <source>
        <dbReference type="EMBL" id="GAA2215501.1"/>
    </source>
</evidence>
<dbReference type="RefSeq" id="WP_344494285.1">
    <property type="nucleotide sequence ID" value="NZ_BAAAQX010000051.1"/>
</dbReference>
<dbReference type="Gene3D" id="1.20.5.320">
    <property type="entry name" value="6-Phosphogluconate Dehydrogenase, domain 3"/>
    <property type="match status" value="1"/>
</dbReference>
<evidence type="ECO:0000313" key="4">
    <source>
        <dbReference type="Proteomes" id="UP001499843"/>
    </source>
</evidence>
<sequence length="316" mass="30934">MAIKVRGGRTITLAAVGALAASLLTVGGVATASSASAAEVHACVHKKTRYARIVNPTTKCRKTEERILIGGSGTSTTTVQTGEQGRQGERGPAGPQGKQGVQGPKGETGPVGPQGKQGVAGPQGPKGADGKDGLPGKDGKDGLPGKPGQDGKNGLPGKDGKDGKDGLPGKPGQDGKDGKTGATGPQGPKGDTGPRGPEGPKGEPGSGANYTTYVKQESIRSTGSETASCGSGGLVTGGGFSFGTLKNAVVTGSAPSSGNSWTVTVAKDDNGGGNDYNRQAAPSASPSAQAETYTHGGGNNGTSVSGTVYVVCLKKA</sequence>
<reference evidence="3 4" key="1">
    <citation type="journal article" date="2019" name="Int. J. Syst. Evol. Microbiol.">
        <title>The Global Catalogue of Microorganisms (GCM) 10K type strain sequencing project: providing services to taxonomists for standard genome sequencing and annotation.</title>
        <authorList>
            <consortium name="The Broad Institute Genomics Platform"/>
            <consortium name="The Broad Institute Genome Sequencing Center for Infectious Disease"/>
            <person name="Wu L."/>
            <person name="Ma J."/>
        </authorList>
    </citation>
    <scope>NUCLEOTIDE SEQUENCE [LARGE SCALE GENOMIC DNA]</scope>
    <source>
        <strain evidence="3 4">JCM 16114</strain>
    </source>
</reference>
<dbReference type="Proteomes" id="UP001499843">
    <property type="component" value="Unassembled WGS sequence"/>
</dbReference>
<feature type="compositionally biased region" description="Basic and acidic residues" evidence="1">
    <location>
        <begin position="128"/>
        <end position="143"/>
    </location>
</feature>
<proteinExistence type="predicted"/>
<accession>A0ABN3D125</accession>
<dbReference type="InterPro" id="IPR008160">
    <property type="entry name" value="Collagen"/>
</dbReference>
<feature type="signal peptide" evidence="2">
    <location>
        <begin position="1"/>
        <end position="37"/>
    </location>
</feature>
<name>A0ABN3D125_9ACTN</name>
<feature type="compositionally biased region" description="Basic and acidic residues" evidence="1">
    <location>
        <begin position="158"/>
        <end position="179"/>
    </location>
</feature>
<keyword evidence="4" id="KW-1185">Reference proteome</keyword>
<feature type="region of interest" description="Disordered" evidence="1">
    <location>
        <begin position="67"/>
        <end position="209"/>
    </location>
</feature>
<comment type="caution">
    <text evidence="3">The sequence shown here is derived from an EMBL/GenBank/DDBJ whole genome shotgun (WGS) entry which is preliminary data.</text>
</comment>
<feature type="region of interest" description="Disordered" evidence="1">
    <location>
        <begin position="268"/>
        <end position="302"/>
    </location>
</feature>
<protein>
    <recommendedName>
        <fullName evidence="5">Collagen triple helix repeat protein</fullName>
    </recommendedName>
</protein>
<dbReference type="PANTHER" id="PTHR24023">
    <property type="entry name" value="COLLAGEN ALPHA"/>
    <property type="match status" value="1"/>
</dbReference>
<evidence type="ECO:0008006" key="5">
    <source>
        <dbReference type="Google" id="ProtNLM"/>
    </source>
</evidence>
<dbReference type="PANTHER" id="PTHR24023:SF1082">
    <property type="entry name" value="COLLAGEN TRIPLE HELIX REPEAT"/>
    <property type="match status" value="1"/>
</dbReference>
<evidence type="ECO:0000256" key="2">
    <source>
        <dbReference type="SAM" id="SignalP"/>
    </source>
</evidence>
<dbReference type="InterPro" id="IPR050149">
    <property type="entry name" value="Collagen_superfamily"/>
</dbReference>
<dbReference type="Pfam" id="PF01391">
    <property type="entry name" value="Collagen"/>
    <property type="match status" value="2"/>
</dbReference>
<feature type="compositionally biased region" description="Low complexity" evidence="1">
    <location>
        <begin position="279"/>
        <end position="290"/>
    </location>
</feature>
<feature type="compositionally biased region" description="Low complexity" evidence="1">
    <location>
        <begin position="144"/>
        <end position="156"/>
    </location>
</feature>
<organism evidence="3 4">
    <name type="scientific">Nonomuraea monospora</name>
    <dbReference type="NCBI Taxonomy" id="568818"/>
    <lineage>
        <taxon>Bacteria</taxon>
        <taxon>Bacillati</taxon>
        <taxon>Actinomycetota</taxon>
        <taxon>Actinomycetes</taxon>
        <taxon>Streptosporangiales</taxon>
        <taxon>Streptosporangiaceae</taxon>
        <taxon>Nonomuraea</taxon>
    </lineage>
</organism>
<keyword evidence="2" id="KW-0732">Signal</keyword>
<evidence type="ECO:0000256" key="1">
    <source>
        <dbReference type="SAM" id="MobiDB-lite"/>
    </source>
</evidence>
<dbReference type="EMBL" id="BAAAQX010000051">
    <property type="protein sequence ID" value="GAA2215501.1"/>
    <property type="molecule type" value="Genomic_DNA"/>
</dbReference>
<feature type="compositionally biased region" description="Low complexity" evidence="1">
    <location>
        <begin position="74"/>
        <end position="105"/>
    </location>
</feature>
<feature type="chain" id="PRO_5047514644" description="Collagen triple helix repeat protein" evidence="2">
    <location>
        <begin position="38"/>
        <end position="316"/>
    </location>
</feature>